<evidence type="ECO:0000313" key="2">
    <source>
        <dbReference type="Proteomes" id="UP000293089"/>
    </source>
</evidence>
<dbReference type="RefSeq" id="WP_130532649.1">
    <property type="nucleotide sequence ID" value="NZ_SHME01000004.1"/>
</dbReference>
<protein>
    <submittedName>
        <fullName evidence="1">Uncharacterized protein</fullName>
    </submittedName>
</protein>
<sequence length="95" mass="10401">MSEITVNVAERVWIDTEIEVDVDTIINGASESDIKLLVAAAGKKGLLAVPVALGDGDDSRQRHILDQAERALRTMATKPRELLDLMYYVHGRAIA</sequence>
<proteinExistence type="predicted"/>
<keyword evidence="2" id="KW-1185">Reference proteome</keyword>
<comment type="caution">
    <text evidence="1">The sequence shown here is derived from an EMBL/GenBank/DDBJ whole genome shotgun (WGS) entry which is preliminary data.</text>
</comment>
<organism evidence="1 2">
    <name type="scientific">Pseudoxanthomonas winnipegensis</name>
    <dbReference type="NCBI Taxonomy" id="2480810"/>
    <lineage>
        <taxon>Bacteria</taxon>
        <taxon>Pseudomonadati</taxon>
        <taxon>Pseudomonadota</taxon>
        <taxon>Gammaproteobacteria</taxon>
        <taxon>Lysobacterales</taxon>
        <taxon>Lysobacteraceae</taxon>
        <taxon>Pseudoxanthomonas</taxon>
    </lineage>
</organism>
<reference evidence="1 2" key="1">
    <citation type="submission" date="2019-02" db="EMBL/GenBank/DDBJ databases">
        <title>WGS of Pseudoxanthomonas species novum from clinical isolates.</title>
        <authorList>
            <person name="Bernier A.-M."/>
            <person name="Bernard K."/>
            <person name="Vachon A."/>
        </authorList>
    </citation>
    <scope>NUCLEOTIDE SEQUENCE [LARGE SCALE GENOMIC DNA]</scope>
    <source>
        <strain evidence="2">NML 170316</strain>
    </source>
</reference>
<accession>A0ABY1WB69</accession>
<dbReference type="Proteomes" id="UP000293089">
    <property type="component" value="Unassembled WGS sequence"/>
</dbReference>
<name>A0ABY1WB69_9GAMM</name>
<gene>
    <name evidence="1" type="ORF">EA658_13875</name>
</gene>
<evidence type="ECO:0000313" key="1">
    <source>
        <dbReference type="EMBL" id="TAA18230.1"/>
    </source>
</evidence>
<dbReference type="EMBL" id="SHME01000004">
    <property type="protein sequence ID" value="TAA18230.1"/>
    <property type="molecule type" value="Genomic_DNA"/>
</dbReference>